<evidence type="ECO:0000256" key="6">
    <source>
        <dbReference type="ARBA" id="ARBA00022683"/>
    </source>
</evidence>
<dbReference type="Pfam" id="PF03611">
    <property type="entry name" value="EIIC-GAT"/>
    <property type="match status" value="1"/>
</dbReference>
<keyword evidence="9 14" id="KW-0472">Membrane</keyword>
<feature type="transmembrane region" description="Helical" evidence="14">
    <location>
        <begin position="145"/>
        <end position="167"/>
    </location>
</feature>
<keyword evidence="7 14" id="KW-0812">Transmembrane</keyword>
<evidence type="ECO:0000256" key="12">
    <source>
        <dbReference type="ARBA" id="ARBA00039702"/>
    </source>
</evidence>
<feature type="transmembrane region" description="Helical" evidence="14">
    <location>
        <begin position="38"/>
        <end position="59"/>
    </location>
</feature>
<sequence>MLDFLIELITTPAVMLGLVALIGLLIQRKNTADVTKGTLKTILGVLILSAGSGVIVQYLEPFATIFTQGFQLTGVVPFDEAVIGALSEKVPEIARNGSLILAFGFVINIILARFSPFKYIFLTGHMLWIMSGALAWAFYDLGYATMQAVVWGSMVQGLVCVLFPALAQPIMRKLTGSGDIGYGHFTTAGVVLSAGIGKLVGNPQKSSEDMKIPKSLEFFKDTAVSISAVMLLIYLVSVFVAGPEFVKTVSNGQNWIVFAMVQGLGFTAGVLILLQGVRMFLGEIVPAFRGVAQKLVPGATPALDCPVVFAFAPNALIIGFLSSIAGMVLGMLVSRSFGTIVPLPSIIGGFFTGGVAGIFGNTLGGRRGAIFSGFIYGLILTVPVALFFPMYGLETYGVTGIALLLSDALIVLSGVKLLHSLHLLPFVVPALIVLLVAWGWIRSSRNKSGNITP</sequence>
<dbReference type="GO" id="GO:0005886">
    <property type="term" value="C:plasma membrane"/>
    <property type="evidence" value="ECO:0007669"/>
    <property type="project" value="UniProtKB-SubCell"/>
</dbReference>
<feature type="transmembrane region" description="Helical" evidence="14">
    <location>
        <begin position="254"/>
        <end position="274"/>
    </location>
</feature>
<name>A0A3A3GC39_PANTH</name>
<keyword evidence="5" id="KW-0762">Sugar transport</keyword>
<evidence type="ECO:0000256" key="14">
    <source>
        <dbReference type="SAM" id="Phobius"/>
    </source>
</evidence>
<feature type="transmembrane region" description="Helical" evidence="14">
    <location>
        <begin position="223"/>
        <end position="242"/>
    </location>
</feature>
<feature type="transmembrane region" description="Helical" evidence="14">
    <location>
        <begin position="93"/>
        <end position="112"/>
    </location>
</feature>
<dbReference type="AlphaFoldDB" id="A0A3A3GC39"/>
<keyword evidence="3" id="KW-0813">Transport</keyword>
<evidence type="ECO:0000256" key="9">
    <source>
        <dbReference type="ARBA" id="ARBA00023136"/>
    </source>
</evidence>
<gene>
    <name evidence="15" type="ORF">DQX05_22070</name>
</gene>
<evidence type="ECO:0000256" key="11">
    <source>
        <dbReference type="ARBA" id="ARBA00038218"/>
    </source>
</evidence>
<keyword evidence="4" id="KW-1003">Cell membrane</keyword>
<dbReference type="InterPro" id="IPR004703">
    <property type="entry name" value="PTS_sugar-sp_permease"/>
</dbReference>
<dbReference type="OrthoDB" id="9796178at2"/>
<dbReference type="PANTHER" id="PTHR33843">
    <property type="entry name" value="ASCORBATE-SPECIFIC PTS SYSTEM EIIC COMPONENT"/>
    <property type="match status" value="1"/>
</dbReference>
<evidence type="ECO:0000256" key="8">
    <source>
        <dbReference type="ARBA" id="ARBA00022989"/>
    </source>
</evidence>
<feature type="transmembrane region" description="Helical" evidence="14">
    <location>
        <begin position="395"/>
        <end position="415"/>
    </location>
</feature>
<evidence type="ECO:0000256" key="10">
    <source>
        <dbReference type="ARBA" id="ARBA00037387"/>
    </source>
</evidence>
<feature type="transmembrane region" description="Helical" evidence="14">
    <location>
        <begin position="119"/>
        <end position="139"/>
    </location>
</feature>
<evidence type="ECO:0000256" key="13">
    <source>
        <dbReference type="ARBA" id="ARBA00042859"/>
    </source>
</evidence>
<dbReference type="Proteomes" id="UP000266177">
    <property type="component" value="Unassembled WGS sequence"/>
</dbReference>
<feature type="transmembrane region" description="Helical" evidence="14">
    <location>
        <begin position="6"/>
        <end position="26"/>
    </location>
</feature>
<comment type="subcellular location">
    <subcellularLocation>
        <location evidence="1">Cell membrane</location>
        <topology evidence="1">Multi-pass membrane protein</topology>
    </subcellularLocation>
</comment>
<dbReference type="NCBIfam" id="NF009553">
    <property type="entry name" value="PRK12997.1-5"/>
    <property type="match status" value="1"/>
</dbReference>
<organism evidence="15 16">
    <name type="scientific">Paenibacillus thiaminolyticus</name>
    <name type="common">Bacillus thiaminolyticus</name>
    <dbReference type="NCBI Taxonomy" id="49283"/>
    <lineage>
        <taxon>Bacteria</taxon>
        <taxon>Bacillati</taxon>
        <taxon>Bacillota</taxon>
        <taxon>Bacilli</taxon>
        <taxon>Bacillales</taxon>
        <taxon>Paenibacillaceae</taxon>
        <taxon>Paenibacillus</taxon>
    </lineage>
</organism>
<dbReference type="EMBL" id="QYZD01000026">
    <property type="protein sequence ID" value="RJG21198.1"/>
    <property type="molecule type" value="Genomic_DNA"/>
</dbReference>
<feature type="transmembrane region" description="Helical" evidence="14">
    <location>
        <begin position="340"/>
        <end position="363"/>
    </location>
</feature>
<feature type="transmembrane region" description="Helical" evidence="14">
    <location>
        <begin position="307"/>
        <end position="333"/>
    </location>
</feature>
<dbReference type="NCBIfam" id="NF006920">
    <property type="entry name" value="PRK09410.1-2"/>
    <property type="match status" value="1"/>
</dbReference>
<feature type="transmembrane region" description="Helical" evidence="14">
    <location>
        <begin position="369"/>
        <end position="388"/>
    </location>
</feature>
<accession>A0A3A3GC39</accession>
<evidence type="ECO:0000256" key="3">
    <source>
        <dbReference type="ARBA" id="ARBA00022448"/>
    </source>
</evidence>
<keyword evidence="8 14" id="KW-1133">Transmembrane helix</keyword>
<dbReference type="RefSeq" id="WP_119795625.1">
    <property type="nucleotide sequence ID" value="NZ_QYZD01000026.1"/>
</dbReference>
<evidence type="ECO:0000313" key="15">
    <source>
        <dbReference type="EMBL" id="RJG21198.1"/>
    </source>
</evidence>
<evidence type="ECO:0000256" key="1">
    <source>
        <dbReference type="ARBA" id="ARBA00004651"/>
    </source>
</evidence>
<dbReference type="InterPro" id="IPR051562">
    <property type="entry name" value="Ascorbate-PTS_EIIC"/>
</dbReference>
<evidence type="ECO:0000256" key="2">
    <source>
        <dbReference type="ARBA" id="ARBA00011738"/>
    </source>
</evidence>
<feature type="transmembrane region" description="Helical" evidence="14">
    <location>
        <begin position="179"/>
        <end position="200"/>
    </location>
</feature>
<evidence type="ECO:0000256" key="7">
    <source>
        <dbReference type="ARBA" id="ARBA00022692"/>
    </source>
</evidence>
<keyword evidence="6" id="KW-0598">Phosphotransferase system</keyword>
<evidence type="ECO:0000313" key="16">
    <source>
        <dbReference type="Proteomes" id="UP000266177"/>
    </source>
</evidence>
<feature type="transmembrane region" description="Helical" evidence="14">
    <location>
        <begin position="421"/>
        <end position="441"/>
    </location>
</feature>
<evidence type="ECO:0000256" key="4">
    <source>
        <dbReference type="ARBA" id="ARBA00022475"/>
    </source>
</evidence>
<comment type="similarity">
    <text evidence="11">Belongs to the UlaA family.</text>
</comment>
<dbReference type="GO" id="GO:0009401">
    <property type="term" value="P:phosphoenolpyruvate-dependent sugar phosphotransferase system"/>
    <property type="evidence" value="ECO:0007669"/>
    <property type="project" value="UniProtKB-KW"/>
</dbReference>
<comment type="caution">
    <text evidence="15">The sequence shown here is derived from an EMBL/GenBank/DDBJ whole genome shotgun (WGS) entry which is preliminary data.</text>
</comment>
<proteinExistence type="inferred from homology"/>
<comment type="function">
    <text evidence="10">The phosphoenolpyruvate-dependent sugar phosphotransferase system (sugar PTS), a major carbohydrate active transport system, catalyzes the phosphorylation of incoming sugar substrates concomitantly with their translocation across the cell membrane. The enzyme II UlaABC PTS system is involved in ascorbate transport.</text>
</comment>
<protein>
    <recommendedName>
        <fullName evidence="12">Ascorbate-specific PTS system EIIC component</fullName>
    </recommendedName>
    <alternativeName>
        <fullName evidence="13">Ascorbate-specific permease IIC component UlaA</fullName>
    </alternativeName>
</protein>
<dbReference type="PANTHER" id="PTHR33843:SF4">
    <property type="entry name" value="ASCORBATE-SPECIFIC PTS SYSTEM EIIC COMPONENT"/>
    <property type="match status" value="1"/>
</dbReference>
<evidence type="ECO:0000256" key="5">
    <source>
        <dbReference type="ARBA" id="ARBA00022597"/>
    </source>
</evidence>
<reference evidence="15 16" key="1">
    <citation type="submission" date="2018-09" db="EMBL/GenBank/DDBJ databases">
        <title>Paenibacillus SK2017-BO5.</title>
        <authorList>
            <person name="Piskunova J.V."/>
            <person name="Dubiley S.A."/>
            <person name="Severinov K.V."/>
        </authorList>
    </citation>
    <scope>NUCLEOTIDE SEQUENCE [LARGE SCALE GENOMIC DNA]</scope>
    <source>
        <strain evidence="15 16">BO5</strain>
    </source>
</reference>
<comment type="subunit">
    <text evidence="2">Homodimer.</text>
</comment>